<dbReference type="CDD" id="cd02570">
    <property type="entry name" value="PseudoU_synth_EcTruA"/>
    <property type="match status" value="1"/>
</dbReference>
<dbReference type="InterPro" id="IPR020094">
    <property type="entry name" value="TruA/RsuA/RluB/E/F_N"/>
</dbReference>
<evidence type="ECO:0000313" key="7">
    <source>
        <dbReference type="Proteomes" id="UP001314170"/>
    </source>
</evidence>
<feature type="domain" description="Pseudouridine synthase I TruA alpha/beta" evidence="5">
    <location>
        <begin position="197"/>
        <end position="304"/>
    </location>
</feature>
<keyword evidence="2 4" id="KW-0819">tRNA processing</keyword>
<dbReference type="Gene3D" id="3.30.70.660">
    <property type="entry name" value="Pseudouridine synthase I, catalytic domain, C-terminal subdomain"/>
    <property type="match status" value="1"/>
</dbReference>
<sequence length="362" mass="40198">MTSYGGIGAAAARPSPLSALNTSSSNNTSIMGSGGAEDSNNYTVLNPSVDGFKWRLLLSYDGTHYKGWQFQQTPPTIQCILENALTQATKLERKDLHLVGASRTDAGVHAWGQVAHFVTPFNYDCLDSIHAALNGLLPPDIRVREISAAVREFHARFSAKRKTYHYKIYNDAIMDPFQRLYAYHITHKLNAAVMREAANHFIGTHDFSAFVNSSRNDGMPNPVKTIFRFDIIEMGALLQLEVEGSGFMYRQVRNMVALLLQIGKEAIPPDCVPKILATRNRRELAKYTLAAPPHGLCLVVVKYNEEHLRLPLGCPTASLGRHHSISKCKFTMGSAFLNEPSNTMGKTEFPGIQQKILEVMHP</sequence>
<dbReference type="PANTHER" id="PTHR11142:SF0">
    <property type="entry name" value="TRNA PSEUDOURIDINE SYNTHASE-LIKE 1"/>
    <property type="match status" value="1"/>
</dbReference>
<organism evidence="6 7">
    <name type="scientific">Dovyalis caffra</name>
    <dbReference type="NCBI Taxonomy" id="77055"/>
    <lineage>
        <taxon>Eukaryota</taxon>
        <taxon>Viridiplantae</taxon>
        <taxon>Streptophyta</taxon>
        <taxon>Embryophyta</taxon>
        <taxon>Tracheophyta</taxon>
        <taxon>Spermatophyta</taxon>
        <taxon>Magnoliopsida</taxon>
        <taxon>eudicotyledons</taxon>
        <taxon>Gunneridae</taxon>
        <taxon>Pentapetalae</taxon>
        <taxon>rosids</taxon>
        <taxon>fabids</taxon>
        <taxon>Malpighiales</taxon>
        <taxon>Salicaceae</taxon>
        <taxon>Flacourtieae</taxon>
        <taxon>Dovyalis</taxon>
    </lineage>
</organism>
<reference evidence="6 7" key="1">
    <citation type="submission" date="2024-01" db="EMBL/GenBank/DDBJ databases">
        <authorList>
            <person name="Waweru B."/>
        </authorList>
    </citation>
    <scope>NUCLEOTIDE SEQUENCE [LARGE SCALE GENOMIC DNA]</scope>
</reference>
<dbReference type="NCBIfam" id="TIGR00071">
    <property type="entry name" value="hisT_truA"/>
    <property type="match status" value="1"/>
</dbReference>
<evidence type="ECO:0000256" key="3">
    <source>
        <dbReference type="ARBA" id="ARBA00023235"/>
    </source>
</evidence>
<dbReference type="AlphaFoldDB" id="A0AAV1R288"/>
<comment type="caution">
    <text evidence="6">The sequence shown here is derived from an EMBL/GenBank/DDBJ whole genome shotgun (WGS) entry which is preliminary data.</text>
</comment>
<protein>
    <recommendedName>
        <fullName evidence="4">tRNA pseudouridine synthase</fullName>
        <ecNumber evidence="4">5.4.99.12</ecNumber>
    </recommendedName>
</protein>
<proteinExistence type="inferred from homology"/>
<dbReference type="PANTHER" id="PTHR11142">
    <property type="entry name" value="PSEUDOURIDYLATE SYNTHASE"/>
    <property type="match status" value="1"/>
</dbReference>
<dbReference type="GO" id="GO:0160147">
    <property type="term" value="F:tRNA pseudouridine(38-40) synthase activity"/>
    <property type="evidence" value="ECO:0007669"/>
    <property type="project" value="UniProtKB-EC"/>
</dbReference>
<dbReference type="InterPro" id="IPR020103">
    <property type="entry name" value="PsdUridine_synth_cat_dom_sf"/>
</dbReference>
<accession>A0AAV1R288</accession>
<dbReference type="GO" id="GO:0003723">
    <property type="term" value="F:RNA binding"/>
    <property type="evidence" value="ECO:0007669"/>
    <property type="project" value="InterPro"/>
</dbReference>
<comment type="catalytic activity">
    <reaction evidence="4">
        <text>uridine(38/39/40) in tRNA = pseudouridine(38/39/40) in tRNA</text>
        <dbReference type="Rhea" id="RHEA:22376"/>
        <dbReference type="Rhea" id="RHEA-COMP:10085"/>
        <dbReference type="Rhea" id="RHEA-COMP:10087"/>
        <dbReference type="ChEBI" id="CHEBI:65314"/>
        <dbReference type="ChEBI" id="CHEBI:65315"/>
        <dbReference type="EC" id="5.4.99.12"/>
    </reaction>
</comment>
<evidence type="ECO:0000256" key="2">
    <source>
        <dbReference type="ARBA" id="ARBA00022694"/>
    </source>
</evidence>
<dbReference type="InterPro" id="IPR001406">
    <property type="entry name" value="PsdUridine_synth_TruA"/>
</dbReference>
<dbReference type="Pfam" id="PF01416">
    <property type="entry name" value="PseudoU_synth_1"/>
    <property type="match status" value="2"/>
</dbReference>
<dbReference type="EC" id="5.4.99.12" evidence="4"/>
<keyword evidence="7" id="KW-1185">Reference proteome</keyword>
<evidence type="ECO:0000313" key="6">
    <source>
        <dbReference type="EMBL" id="CAK7327473.1"/>
    </source>
</evidence>
<dbReference type="EMBL" id="CAWUPB010000851">
    <property type="protein sequence ID" value="CAK7327473.1"/>
    <property type="molecule type" value="Genomic_DNA"/>
</dbReference>
<dbReference type="Gene3D" id="3.30.70.580">
    <property type="entry name" value="Pseudouridine synthase I, catalytic domain, N-terminal subdomain"/>
    <property type="match status" value="1"/>
</dbReference>
<comment type="similarity">
    <text evidence="1 4">Belongs to the tRNA pseudouridine synthase TruA family.</text>
</comment>
<evidence type="ECO:0000256" key="4">
    <source>
        <dbReference type="RuleBase" id="RU003792"/>
    </source>
</evidence>
<dbReference type="Proteomes" id="UP001314170">
    <property type="component" value="Unassembled WGS sequence"/>
</dbReference>
<dbReference type="InterPro" id="IPR020095">
    <property type="entry name" value="PsdUridine_synth_TruA_C"/>
</dbReference>
<keyword evidence="3 4" id="KW-0413">Isomerase</keyword>
<dbReference type="SUPFAM" id="SSF55120">
    <property type="entry name" value="Pseudouridine synthase"/>
    <property type="match status" value="1"/>
</dbReference>
<dbReference type="InterPro" id="IPR020097">
    <property type="entry name" value="PsdUridine_synth_TruA_a/b_dom"/>
</dbReference>
<feature type="domain" description="Pseudouridine synthase I TruA alpha/beta" evidence="5">
    <location>
        <begin position="59"/>
        <end position="157"/>
    </location>
</feature>
<evidence type="ECO:0000259" key="5">
    <source>
        <dbReference type="Pfam" id="PF01416"/>
    </source>
</evidence>
<dbReference type="HAMAP" id="MF_00171">
    <property type="entry name" value="TruA"/>
    <property type="match status" value="1"/>
</dbReference>
<evidence type="ECO:0000256" key="1">
    <source>
        <dbReference type="ARBA" id="ARBA00009375"/>
    </source>
</evidence>
<dbReference type="GO" id="GO:0031119">
    <property type="term" value="P:tRNA pseudouridine synthesis"/>
    <property type="evidence" value="ECO:0007669"/>
    <property type="project" value="TreeGrafter"/>
</dbReference>
<gene>
    <name evidence="6" type="ORF">DCAF_LOCUS5185</name>
</gene>
<name>A0AAV1R288_9ROSI</name>
<dbReference type="FunFam" id="3.30.70.580:FF:000001">
    <property type="entry name" value="tRNA pseudouridine synthase A"/>
    <property type="match status" value="1"/>
</dbReference>